<organism evidence="2 4">
    <name type="scientific">Sphingomonas koreensis</name>
    <dbReference type="NCBI Taxonomy" id="93064"/>
    <lineage>
        <taxon>Bacteria</taxon>
        <taxon>Pseudomonadati</taxon>
        <taxon>Pseudomonadota</taxon>
        <taxon>Alphaproteobacteria</taxon>
        <taxon>Sphingomonadales</taxon>
        <taxon>Sphingomonadaceae</taxon>
        <taxon>Sphingomonas</taxon>
    </lineage>
</organism>
<keyword evidence="1" id="KW-1133">Transmembrane helix</keyword>
<name>A0A1L6JHF0_9SPHN</name>
<reference evidence="3 5" key="3">
    <citation type="submission" date="2018-07" db="EMBL/GenBank/DDBJ databases">
        <title>Genomic and Epidemiologic Investigation of an Indolent Hospital Outbreak.</title>
        <authorList>
            <person name="Johnson R.C."/>
            <person name="Deming C."/>
            <person name="Conlan S."/>
            <person name="Zellmer C.J."/>
            <person name="Michelin A.V."/>
            <person name="Lee-Lin S."/>
            <person name="Thomas P.J."/>
            <person name="Park M."/>
            <person name="Weingarten R.A."/>
            <person name="Less J."/>
            <person name="Dekker J.P."/>
            <person name="Frank K.M."/>
            <person name="Musser K.A."/>
            <person name="Mcquiston J.R."/>
            <person name="Henderson D.K."/>
            <person name="Lau A.F."/>
            <person name="Palmore T.N."/>
            <person name="Segre J.A."/>
        </authorList>
    </citation>
    <scope>NUCLEOTIDE SEQUENCE [LARGE SCALE GENOMIC DNA]</scope>
    <source>
        <strain evidence="3 5">SK-NIH.Env10_0317</strain>
    </source>
</reference>
<gene>
    <name evidence="2" type="ORF">BRX40_21790</name>
    <name evidence="3" type="ORF">CA257_17905</name>
</gene>
<feature type="transmembrane region" description="Helical" evidence="1">
    <location>
        <begin position="180"/>
        <end position="203"/>
    </location>
</feature>
<feature type="transmembrane region" description="Helical" evidence="1">
    <location>
        <begin position="65"/>
        <end position="88"/>
    </location>
</feature>
<evidence type="ECO:0000313" key="3">
    <source>
        <dbReference type="EMBL" id="RSV00223.1"/>
    </source>
</evidence>
<keyword evidence="1" id="KW-0812">Transmembrane</keyword>
<feature type="transmembrane region" description="Helical" evidence="1">
    <location>
        <begin position="151"/>
        <end position="174"/>
    </location>
</feature>
<proteinExistence type="predicted"/>
<keyword evidence="1" id="KW-0472">Membrane</keyword>
<evidence type="ECO:0000313" key="4">
    <source>
        <dbReference type="Proteomes" id="UP000185161"/>
    </source>
</evidence>
<reference evidence="4" key="2">
    <citation type="submission" date="2016-12" db="EMBL/GenBank/DDBJ databases">
        <title>Whole genome sequencing of Sphingomonas sp. ABOJV.</title>
        <authorList>
            <person name="Conlan S."/>
            <person name="Thomas P.J."/>
            <person name="Mullikin J."/>
            <person name="Palmore T.N."/>
            <person name="Frank K.M."/>
            <person name="Segre J.A."/>
        </authorList>
    </citation>
    <scope>NUCLEOTIDE SEQUENCE [LARGE SCALE GENOMIC DNA]</scope>
    <source>
        <strain evidence="4">ABOJV</strain>
        <plasmid evidence="4">tig00000001</plasmid>
    </source>
</reference>
<dbReference type="GeneID" id="44135203"/>
<feature type="transmembrane region" description="Helical" evidence="1">
    <location>
        <begin position="215"/>
        <end position="240"/>
    </location>
</feature>
<feature type="transmembrane region" description="Helical" evidence="1">
    <location>
        <begin position="298"/>
        <end position="315"/>
    </location>
</feature>
<dbReference type="Proteomes" id="UP000286681">
    <property type="component" value="Unassembled WGS sequence"/>
</dbReference>
<sequence>MGYDFRDLTNMNIGPLGLRIKPSTLPATLRTLQGVVRPGFTRWGSLAFSLGILAAVAFQLRSIDFITLTTLVPTSALFWLAFAASYLATPVSEWAIFRGLWRLPVVGLLPLLHKQVTNNLVLGYMGETQFYLWAKRRAEMVASPFGAVKDVAILSALAGNVATIAVLALAYPMFLELRTGSVGTAIVGSVFFVMAVSIGITAFGHRMFTLRRPVLIRIFVVHLLRIAATVTLSALMWHLVVPDVAAGWWILLASVRLMMSRLPLVPNKDVALVGVAALFVGQNLEIVAAIVLVTGITVAAHVLVGIVLGFVALAPETYHYKRRIRAHAQACREPGPVYDAKRSPPMLKDQLI</sequence>
<feature type="transmembrane region" description="Helical" evidence="1">
    <location>
        <begin position="40"/>
        <end position="58"/>
    </location>
</feature>
<evidence type="ECO:0000256" key="1">
    <source>
        <dbReference type="SAM" id="Phobius"/>
    </source>
</evidence>
<dbReference type="OrthoDB" id="7184927at2"/>
<dbReference type="Proteomes" id="UP000185161">
    <property type="component" value="Plasmid tig00000001"/>
</dbReference>
<feature type="transmembrane region" description="Helical" evidence="1">
    <location>
        <begin position="246"/>
        <end position="264"/>
    </location>
</feature>
<dbReference type="AlphaFoldDB" id="A0A1L6JHF0"/>
<dbReference type="KEGG" id="skr:BRX40_21790"/>
<keyword evidence="2" id="KW-0614">Plasmid</keyword>
<dbReference type="RefSeq" id="WP_066486616.1">
    <property type="nucleotide sequence ID" value="NZ_CP018821.1"/>
</dbReference>
<protein>
    <recommendedName>
        <fullName evidence="6">Flippase-like domain-containing protein</fullName>
    </recommendedName>
</protein>
<evidence type="ECO:0008006" key="6">
    <source>
        <dbReference type="Google" id="ProtNLM"/>
    </source>
</evidence>
<evidence type="ECO:0000313" key="2">
    <source>
        <dbReference type="EMBL" id="APR55247.1"/>
    </source>
</evidence>
<dbReference type="EMBL" id="QQWO01000018">
    <property type="protein sequence ID" value="RSV00223.1"/>
    <property type="molecule type" value="Genomic_DNA"/>
</dbReference>
<evidence type="ECO:0000313" key="5">
    <source>
        <dbReference type="Proteomes" id="UP000286681"/>
    </source>
</evidence>
<dbReference type="EMBL" id="CP018821">
    <property type="protein sequence ID" value="APR55247.1"/>
    <property type="molecule type" value="Genomic_DNA"/>
</dbReference>
<feature type="transmembrane region" description="Helical" evidence="1">
    <location>
        <begin position="271"/>
        <end position="292"/>
    </location>
</feature>
<keyword evidence="4" id="KW-1185">Reference proteome</keyword>
<accession>A0A1L6JHF0</accession>
<geneLocation type="plasmid" evidence="2 4">
    <name>tig00000001</name>
</geneLocation>
<reference evidence="2" key="1">
    <citation type="submission" date="2016-12" db="EMBL/GenBank/DDBJ databases">
        <title>Whole genome sequencing of Sphingomonas koreensis.</title>
        <authorList>
            <person name="Conlan S."/>
            <person name="Thomas P.J."/>
            <person name="Mullikin J."/>
            <person name="Palmore T.N."/>
            <person name="Frank K.M."/>
            <person name="Segre J.A."/>
        </authorList>
    </citation>
    <scope>NUCLEOTIDE SEQUENCE</scope>
    <source>
        <strain evidence="2">ABOJV</strain>
        <plasmid evidence="2">tig00000001</plasmid>
    </source>
</reference>